<organism evidence="3 4">
    <name type="scientific">Candidatus Blautia merdavium</name>
    <dbReference type="NCBI Taxonomy" id="2838494"/>
    <lineage>
        <taxon>Bacteria</taxon>
        <taxon>Bacillati</taxon>
        <taxon>Bacillota</taxon>
        <taxon>Clostridia</taxon>
        <taxon>Lachnospirales</taxon>
        <taxon>Lachnospiraceae</taxon>
        <taxon>Blautia</taxon>
    </lineage>
</organism>
<evidence type="ECO:0000313" key="4">
    <source>
        <dbReference type="Proteomes" id="UP000823886"/>
    </source>
</evidence>
<dbReference type="AlphaFoldDB" id="A0A9D2PQ61"/>
<reference evidence="3" key="1">
    <citation type="journal article" date="2021" name="PeerJ">
        <title>Extensive microbial diversity within the chicken gut microbiome revealed by metagenomics and culture.</title>
        <authorList>
            <person name="Gilroy R."/>
            <person name="Ravi A."/>
            <person name="Getino M."/>
            <person name="Pursley I."/>
            <person name="Horton D.L."/>
            <person name="Alikhan N.F."/>
            <person name="Baker D."/>
            <person name="Gharbi K."/>
            <person name="Hall N."/>
            <person name="Watson M."/>
            <person name="Adriaenssens E.M."/>
            <person name="Foster-Nyarko E."/>
            <person name="Jarju S."/>
            <person name="Secka A."/>
            <person name="Antonio M."/>
            <person name="Oren A."/>
            <person name="Chaudhuri R.R."/>
            <person name="La Ragione R."/>
            <person name="Hildebrand F."/>
            <person name="Pallen M.J."/>
        </authorList>
    </citation>
    <scope>NUCLEOTIDE SEQUENCE</scope>
    <source>
        <strain evidence="3">ChiBcec2-3848</strain>
    </source>
</reference>
<dbReference type="Proteomes" id="UP000823886">
    <property type="component" value="Unassembled WGS sequence"/>
</dbReference>
<reference evidence="3" key="2">
    <citation type="submission" date="2021-04" db="EMBL/GenBank/DDBJ databases">
        <authorList>
            <person name="Gilroy R."/>
        </authorList>
    </citation>
    <scope>NUCLEOTIDE SEQUENCE</scope>
    <source>
        <strain evidence="3">ChiBcec2-3848</strain>
    </source>
</reference>
<evidence type="ECO:0000259" key="2">
    <source>
        <dbReference type="Pfam" id="PF06713"/>
    </source>
</evidence>
<keyword evidence="1" id="KW-0472">Membrane</keyword>
<dbReference type="InterPro" id="IPR009589">
    <property type="entry name" value="PH_YyaB-like"/>
</dbReference>
<proteinExistence type="predicted"/>
<feature type="transmembrane region" description="Helical" evidence="1">
    <location>
        <begin position="7"/>
        <end position="27"/>
    </location>
</feature>
<dbReference type="GO" id="GO:0030153">
    <property type="term" value="P:bacteriocin immunity"/>
    <property type="evidence" value="ECO:0007669"/>
    <property type="project" value="InterPro"/>
</dbReference>
<keyword evidence="1" id="KW-1133">Transmembrane helix</keyword>
<keyword evidence="1" id="KW-0812">Transmembrane</keyword>
<evidence type="ECO:0000256" key="1">
    <source>
        <dbReference type="SAM" id="Phobius"/>
    </source>
</evidence>
<feature type="transmembrane region" description="Helical" evidence="1">
    <location>
        <begin position="39"/>
        <end position="61"/>
    </location>
</feature>
<dbReference type="Pfam" id="PF06713">
    <property type="entry name" value="bPH_4"/>
    <property type="match status" value="1"/>
</dbReference>
<accession>A0A9D2PQ61</accession>
<protein>
    <submittedName>
        <fullName evidence="3">PH domain-containing protein</fullName>
    </submittedName>
</protein>
<dbReference type="EMBL" id="DWVZ01000113">
    <property type="protein sequence ID" value="HJC63651.1"/>
    <property type="molecule type" value="Genomic_DNA"/>
</dbReference>
<gene>
    <name evidence="3" type="ORF">H9753_08550</name>
</gene>
<feature type="domain" description="Uncharacterized protein YyaB-like PH" evidence="2">
    <location>
        <begin position="62"/>
        <end position="130"/>
    </location>
</feature>
<sequence>MRFQGKIAAWFWGLVIFGSLMLLYTIWDIFQQGSWGELPAMILGFFLFHLLCIPILVCNYAEITEEKVIVHFGFFKESMELKEIREIYKTRNPISSTAASLDRIEIVGRRQSIICAVREREAFIQELKRRM</sequence>
<evidence type="ECO:0000313" key="3">
    <source>
        <dbReference type="EMBL" id="HJC63651.1"/>
    </source>
</evidence>
<comment type="caution">
    <text evidence="3">The sequence shown here is derived from an EMBL/GenBank/DDBJ whole genome shotgun (WGS) entry which is preliminary data.</text>
</comment>
<name>A0A9D2PQ61_9FIRM</name>